<reference evidence="2 3" key="1">
    <citation type="submission" date="2020-01" db="EMBL/GenBank/DDBJ databases">
        <title>Genome sequence of Arachis hypogaea, cultivar Shitouqi.</title>
        <authorList>
            <person name="Zhuang W."/>
            <person name="Chen H."/>
            <person name="Varshney R."/>
            <person name="Wang D."/>
            <person name="Ming R."/>
        </authorList>
    </citation>
    <scope>NUCLEOTIDE SEQUENCE [LARGE SCALE GENOMIC DNA]</scope>
    <source>
        <tissue evidence="2">Young leaf</tissue>
    </source>
</reference>
<dbReference type="Proteomes" id="UP000464620">
    <property type="component" value="Chromosome B09"/>
</dbReference>
<keyword evidence="1" id="KW-0472">Membrane</keyword>
<dbReference type="EMBL" id="CP031001">
    <property type="protein sequence ID" value="QHN78965.1"/>
    <property type="molecule type" value="Genomic_DNA"/>
</dbReference>
<protein>
    <submittedName>
        <fullName evidence="2">Uncharacterized protein</fullName>
    </submittedName>
</protein>
<accession>A0A6B9VDD3</accession>
<evidence type="ECO:0000313" key="3">
    <source>
        <dbReference type="Proteomes" id="UP000464620"/>
    </source>
</evidence>
<organism evidence="2 3">
    <name type="scientific">Arachis hypogaea</name>
    <name type="common">Peanut</name>
    <dbReference type="NCBI Taxonomy" id="3818"/>
    <lineage>
        <taxon>Eukaryota</taxon>
        <taxon>Viridiplantae</taxon>
        <taxon>Streptophyta</taxon>
        <taxon>Embryophyta</taxon>
        <taxon>Tracheophyta</taxon>
        <taxon>Spermatophyta</taxon>
        <taxon>Magnoliopsida</taxon>
        <taxon>eudicotyledons</taxon>
        <taxon>Gunneridae</taxon>
        <taxon>Pentapetalae</taxon>
        <taxon>rosids</taxon>
        <taxon>fabids</taxon>
        <taxon>Fabales</taxon>
        <taxon>Fabaceae</taxon>
        <taxon>Papilionoideae</taxon>
        <taxon>50 kb inversion clade</taxon>
        <taxon>dalbergioids sensu lato</taxon>
        <taxon>Dalbergieae</taxon>
        <taxon>Pterocarpus clade</taxon>
        <taxon>Arachis</taxon>
    </lineage>
</organism>
<name>A0A6B9VDD3_ARAHY</name>
<keyword evidence="1" id="KW-0812">Transmembrane</keyword>
<evidence type="ECO:0000313" key="2">
    <source>
        <dbReference type="EMBL" id="QHN78965.1"/>
    </source>
</evidence>
<gene>
    <name evidence="2" type="ORF">DS421_19g666000</name>
</gene>
<sequence length="56" mass="6571">MIKIRHNIISSNNHHLSIWAITSIMTHTITLEVFNISVPRGSRRRVRITFLLFSIK</sequence>
<proteinExistence type="predicted"/>
<dbReference type="AlphaFoldDB" id="A0A6B9VDD3"/>
<keyword evidence="1" id="KW-1133">Transmembrane helix</keyword>
<evidence type="ECO:0000256" key="1">
    <source>
        <dbReference type="SAM" id="Phobius"/>
    </source>
</evidence>
<feature type="transmembrane region" description="Helical" evidence="1">
    <location>
        <begin position="16"/>
        <end position="38"/>
    </location>
</feature>